<keyword evidence="3" id="KW-0378">Hydrolase</keyword>
<keyword evidence="4" id="KW-1185">Reference proteome</keyword>
<dbReference type="SUPFAM" id="SSF54593">
    <property type="entry name" value="Glyoxalase/Bleomycin resistance protein/Dihydroxybiphenyl dioxygenase"/>
    <property type="match status" value="1"/>
</dbReference>
<keyword evidence="1" id="KW-0479">Metal-binding</keyword>
<gene>
    <name evidence="3" type="primary">fosX</name>
    <name evidence="3" type="ORF">OWO01_11535</name>
</gene>
<name>A0A9J6RES2_9BACI</name>
<dbReference type="InterPro" id="IPR051332">
    <property type="entry name" value="Fosfomycin_Res_Enzymes"/>
</dbReference>
<dbReference type="PANTHER" id="PTHR36113">
    <property type="entry name" value="LYASE, PUTATIVE-RELATED-RELATED"/>
    <property type="match status" value="1"/>
</dbReference>
<dbReference type="AlphaFoldDB" id="A0A9J6RES2"/>
<protein>
    <submittedName>
        <fullName evidence="3">FosX/FosE/FosI family fosfomycin resistance hydrolase</fullName>
    </submittedName>
</protein>
<dbReference type="NCBIfam" id="NF000222">
    <property type="entry name" value="FosX"/>
    <property type="match status" value="1"/>
</dbReference>
<evidence type="ECO:0000313" key="4">
    <source>
        <dbReference type="Proteomes" id="UP001084197"/>
    </source>
</evidence>
<organism evidence="3 4">
    <name type="scientific">Natronobacillus azotifigens</name>
    <dbReference type="NCBI Taxonomy" id="472978"/>
    <lineage>
        <taxon>Bacteria</taxon>
        <taxon>Bacillati</taxon>
        <taxon>Bacillota</taxon>
        <taxon>Bacilli</taxon>
        <taxon>Bacillales</taxon>
        <taxon>Bacillaceae</taxon>
        <taxon>Natronobacillus</taxon>
    </lineage>
</organism>
<comment type="caution">
    <text evidence="3">The sequence shown here is derived from an EMBL/GenBank/DDBJ whole genome shotgun (WGS) entry which is preliminary data.</text>
</comment>
<accession>A0A9J6RES2</accession>
<evidence type="ECO:0000313" key="3">
    <source>
        <dbReference type="EMBL" id="MCZ0703843.1"/>
    </source>
</evidence>
<dbReference type="RefSeq" id="WP_268780607.1">
    <property type="nucleotide sequence ID" value="NZ_JAPRAT010000023.1"/>
</dbReference>
<dbReference type="EMBL" id="JAPRAT010000023">
    <property type="protein sequence ID" value="MCZ0703843.1"/>
    <property type="molecule type" value="Genomic_DNA"/>
</dbReference>
<dbReference type="Proteomes" id="UP001084197">
    <property type="component" value="Unassembled WGS sequence"/>
</dbReference>
<feature type="domain" description="VOC" evidence="2">
    <location>
        <begin position="4"/>
        <end position="122"/>
    </location>
</feature>
<dbReference type="InterPro" id="IPR029068">
    <property type="entry name" value="Glyas_Bleomycin-R_OHBP_Dase"/>
</dbReference>
<dbReference type="InterPro" id="IPR037523">
    <property type="entry name" value="VOC_core"/>
</dbReference>
<evidence type="ECO:0000256" key="1">
    <source>
        <dbReference type="ARBA" id="ARBA00022723"/>
    </source>
</evidence>
<dbReference type="Gene3D" id="3.10.180.10">
    <property type="entry name" value="2,3-Dihydroxybiphenyl 1,2-Dioxygenase, domain 1"/>
    <property type="match status" value="1"/>
</dbReference>
<dbReference type="PROSITE" id="PS51819">
    <property type="entry name" value="VOC"/>
    <property type="match status" value="1"/>
</dbReference>
<proteinExistence type="predicted"/>
<dbReference type="GO" id="GO:0046872">
    <property type="term" value="F:metal ion binding"/>
    <property type="evidence" value="ECO:0007669"/>
    <property type="project" value="UniProtKB-KW"/>
</dbReference>
<dbReference type="GO" id="GO:0016787">
    <property type="term" value="F:hydrolase activity"/>
    <property type="evidence" value="ECO:0007669"/>
    <property type="project" value="UniProtKB-KW"/>
</dbReference>
<reference evidence="3" key="1">
    <citation type="submission" date="2022-11" db="EMBL/GenBank/DDBJ databases">
        <title>WGS of Natronobacillus azotifigens 24KS-1, an anaerobic diazotrophic haloalkaliphile from soda-rich habitats.</title>
        <authorList>
            <person name="Sorokin D.Y."/>
            <person name="Merkel A.Y."/>
        </authorList>
    </citation>
    <scope>NUCLEOTIDE SEQUENCE</scope>
    <source>
        <strain evidence="3">24KS-1</strain>
    </source>
</reference>
<dbReference type="PANTHER" id="PTHR36113:SF6">
    <property type="entry name" value="FOSFOMYCIN RESISTANCE PROTEIN FOSX"/>
    <property type="match status" value="1"/>
</dbReference>
<sequence length="138" mass="16514">MIESVSHITFVVKDLERTTSLYKELFGAKEVYYSGDQLHSISKERFFIIGGQWIAVMENKEILNKTYHHVAFKIREEDVDYYQHKIKQLNLEMKKPRPRIKGEGYSIYFYDYDNNFFELHTGTLNERLSAYQNVDKDQ</sequence>
<dbReference type="Pfam" id="PF00903">
    <property type="entry name" value="Glyoxalase"/>
    <property type="match status" value="1"/>
</dbReference>
<evidence type="ECO:0000259" key="2">
    <source>
        <dbReference type="PROSITE" id="PS51819"/>
    </source>
</evidence>
<dbReference type="InterPro" id="IPR004360">
    <property type="entry name" value="Glyas_Fos-R_dOase_dom"/>
</dbReference>